<dbReference type="SUPFAM" id="SSF53474">
    <property type="entry name" value="alpha/beta-Hydrolases"/>
    <property type="match status" value="1"/>
</dbReference>
<evidence type="ECO:0000313" key="2">
    <source>
        <dbReference type="EMBL" id="SHH07400.1"/>
    </source>
</evidence>
<name>A0A1M5Q0E8_9GAMM</name>
<dbReference type="AlphaFoldDB" id="A0A1M5Q0E8"/>
<evidence type="ECO:0008006" key="4">
    <source>
        <dbReference type="Google" id="ProtNLM"/>
    </source>
</evidence>
<evidence type="ECO:0000313" key="3">
    <source>
        <dbReference type="Proteomes" id="UP000199758"/>
    </source>
</evidence>
<feature type="transmembrane region" description="Helical" evidence="1">
    <location>
        <begin position="12"/>
        <end position="27"/>
    </location>
</feature>
<dbReference type="PANTHER" id="PTHR13617:SF14">
    <property type="entry name" value="PROTEIN ABHD18"/>
    <property type="match status" value="1"/>
</dbReference>
<dbReference type="InterPro" id="IPR029058">
    <property type="entry name" value="AB_hydrolase_fold"/>
</dbReference>
<evidence type="ECO:0000256" key="1">
    <source>
        <dbReference type="SAM" id="Phobius"/>
    </source>
</evidence>
<dbReference type="OrthoDB" id="5416778at2"/>
<feature type="transmembrane region" description="Helical" evidence="1">
    <location>
        <begin position="33"/>
        <end position="55"/>
    </location>
</feature>
<accession>A0A1M5Q0E8</accession>
<keyword evidence="1" id="KW-0812">Transmembrane</keyword>
<feature type="transmembrane region" description="Helical" evidence="1">
    <location>
        <begin position="62"/>
        <end position="81"/>
    </location>
</feature>
<protein>
    <recommendedName>
        <fullName evidence="4">Alpha/beta hydrolase family protein</fullName>
    </recommendedName>
</protein>
<dbReference type="RefSeq" id="WP_072897921.1">
    <property type="nucleotide sequence ID" value="NZ_FQWZ01000005.1"/>
</dbReference>
<organism evidence="2 3">
    <name type="scientific">Hydrocarboniphaga daqingensis</name>
    <dbReference type="NCBI Taxonomy" id="490188"/>
    <lineage>
        <taxon>Bacteria</taxon>
        <taxon>Pseudomonadati</taxon>
        <taxon>Pseudomonadota</taxon>
        <taxon>Gammaproteobacteria</taxon>
        <taxon>Nevskiales</taxon>
        <taxon>Nevskiaceae</taxon>
        <taxon>Hydrocarboniphaga</taxon>
    </lineage>
</organism>
<proteinExistence type="predicted"/>
<dbReference type="STRING" id="490188.SAMN04488068_2425"/>
<dbReference type="PANTHER" id="PTHR13617">
    <property type="entry name" value="PROTEIN ABHD18"/>
    <property type="match status" value="1"/>
</dbReference>
<dbReference type="Gene3D" id="3.40.50.1820">
    <property type="entry name" value="alpha/beta hydrolase"/>
    <property type="match status" value="1"/>
</dbReference>
<keyword evidence="1" id="KW-1133">Transmembrane helix</keyword>
<dbReference type="EMBL" id="FQWZ01000005">
    <property type="protein sequence ID" value="SHH07400.1"/>
    <property type="molecule type" value="Genomic_DNA"/>
</dbReference>
<dbReference type="Proteomes" id="UP000199758">
    <property type="component" value="Unassembled WGS sequence"/>
</dbReference>
<reference evidence="2 3" key="1">
    <citation type="submission" date="2016-11" db="EMBL/GenBank/DDBJ databases">
        <authorList>
            <person name="Jaros S."/>
            <person name="Januszkiewicz K."/>
            <person name="Wedrychowicz H."/>
        </authorList>
    </citation>
    <scope>NUCLEOTIDE SEQUENCE [LARGE SCALE GENOMIC DNA]</scope>
    <source>
        <strain evidence="2 3">CGMCC 1.7049</strain>
    </source>
</reference>
<keyword evidence="3" id="KW-1185">Reference proteome</keyword>
<sequence>MSMQIATPRQWEWLAAIPLLAGLYALASHQGFLWWLLAGVPGTLVLGSAVALLLMPGDPRSTAYMSLASVIGLVLSVPLILADGFGAALVAALLFAGSFLVAGRAGLRNEPVYEGAADLHLDVRMDAKAALDEAVLGYFLISASVPSGELAQRMCDDAVKLEALLDSNGWQQDPQSFHKDPPPPERVQVVRQRRFGVDYERVTFDSGFTLPPELPGAQTWMGYENNNRCSANMLRHPGAPRPWLMCIHGYRMGEPWTDFGLFSPGYLHHHLGLNVLMPTLPLHGSRKIGLRTGDHFLDGDLLDLLYAESQALWDLRRWLHWLRTLEERPAIGVYGISLGGYNASLLSTYAEGLDFVVAGIPIVDLAGGLWRFVPAMHQRYLSWRGLDQQRYYDILRVVSPLRLPCKVEAKHRHIVAAIGDRIVAPRNPVLLSQHWDVPVTWYQGSHLSIRDQREPRQVLEEAMSRAGWRSSAYATV</sequence>
<gene>
    <name evidence="2" type="ORF">SAMN04488068_2425</name>
</gene>
<keyword evidence="1" id="KW-0472">Membrane</keyword>